<dbReference type="AlphaFoldDB" id="A0A2S6GD78"/>
<evidence type="ECO:0000256" key="3">
    <source>
        <dbReference type="ARBA" id="ARBA00022553"/>
    </source>
</evidence>
<evidence type="ECO:0000256" key="6">
    <source>
        <dbReference type="ARBA" id="ARBA00022777"/>
    </source>
</evidence>
<keyword evidence="11" id="KW-1185">Reference proteome</keyword>
<name>A0A2S6GD78_9PSEU</name>
<evidence type="ECO:0000256" key="5">
    <source>
        <dbReference type="ARBA" id="ARBA00022741"/>
    </source>
</evidence>
<dbReference type="GO" id="GO:0046983">
    <property type="term" value="F:protein dimerization activity"/>
    <property type="evidence" value="ECO:0007669"/>
    <property type="project" value="InterPro"/>
</dbReference>
<protein>
    <recommendedName>
        <fullName evidence="2">histidine kinase</fullName>
        <ecNumber evidence="2">2.7.13.3</ecNumber>
    </recommendedName>
</protein>
<evidence type="ECO:0000313" key="11">
    <source>
        <dbReference type="Proteomes" id="UP000239203"/>
    </source>
</evidence>
<keyword evidence="7" id="KW-0067">ATP-binding</keyword>
<dbReference type="EC" id="2.7.13.3" evidence="2"/>
<feature type="domain" description="Signal transduction histidine kinase subgroup 3 dimerisation and phosphoacceptor" evidence="9">
    <location>
        <begin position="149"/>
        <end position="210"/>
    </location>
</feature>
<keyword evidence="5" id="KW-0547">Nucleotide-binding</keyword>
<evidence type="ECO:0000256" key="7">
    <source>
        <dbReference type="ARBA" id="ARBA00022840"/>
    </source>
</evidence>
<dbReference type="GO" id="GO:0000155">
    <property type="term" value="F:phosphorelay sensor kinase activity"/>
    <property type="evidence" value="ECO:0007669"/>
    <property type="project" value="InterPro"/>
</dbReference>
<evidence type="ECO:0000259" key="9">
    <source>
        <dbReference type="Pfam" id="PF07730"/>
    </source>
</evidence>
<comment type="caution">
    <text evidence="10">The sequence shown here is derived from an EMBL/GenBank/DDBJ whole genome shotgun (WGS) entry which is preliminary data.</text>
</comment>
<dbReference type="CDD" id="cd16917">
    <property type="entry name" value="HATPase_UhpB-NarQ-NarX-like"/>
    <property type="match status" value="1"/>
</dbReference>
<evidence type="ECO:0000256" key="1">
    <source>
        <dbReference type="ARBA" id="ARBA00000085"/>
    </source>
</evidence>
<keyword evidence="4" id="KW-0808">Transferase</keyword>
<gene>
    <name evidence="10" type="ORF">CLV40_13152</name>
</gene>
<reference evidence="10 11" key="1">
    <citation type="submission" date="2018-02" db="EMBL/GenBank/DDBJ databases">
        <title>Genomic Encyclopedia of Archaeal and Bacterial Type Strains, Phase II (KMG-II): from individual species to whole genera.</title>
        <authorList>
            <person name="Goeker M."/>
        </authorList>
    </citation>
    <scope>NUCLEOTIDE SEQUENCE [LARGE SCALE GENOMIC DNA]</scope>
    <source>
        <strain evidence="10 11">YU 961-1</strain>
    </source>
</reference>
<dbReference type="GO" id="GO:0016020">
    <property type="term" value="C:membrane"/>
    <property type="evidence" value="ECO:0007669"/>
    <property type="project" value="InterPro"/>
</dbReference>
<keyword evidence="8" id="KW-0902">Two-component regulatory system</keyword>
<proteinExistence type="predicted"/>
<keyword evidence="3" id="KW-0597">Phosphoprotein</keyword>
<dbReference type="Gene3D" id="1.20.5.1930">
    <property type="match status" value="1"/>
</dbReference>
<dbReference type="Proteomes" id="UP000239203">
    <property type="component" value="Unassembled WGS sequence"/>
</dbReference>
<dbReference type="PANTHER" id="PTHR24421:SF10">
    <property type="entry name" value="NITRATE_NITRITE SENSOR PROTEIN NARQ"/>
    <property type="match status" value="1"/>
</dbReference>
<evidence type="ECO:0000256" key="4">
    <source>
        <dbReference type="ARBA" id="ARBA00022679"/>
    </source>
</evidence>
<evidence type="ECO:0000256" key="2">
    <source>
        <dbReference type="ARBA" id="ARBA00012438"/>
    </source>
</evidence>
<evidence type="ECO:0000313" key="10">
    <source>
        <dbReference type="EMBL" id="PPK63183.1"/>
    </source>
</evidence>
<dbReference type="EMBL" id="PTIX01000031">
    <property type="protein sequence ID" value="PPK63183.1"/>
    <property type="molecule type" value="Genomic_DNA"/>
</dbReference>
<organism evidence="10 11">
    <name type="scientific">Actinokineospora auranticolor</name>
    <dbReference type="NCBI Taxonomy" id="155976"/>
    <lineage>
        <taxon>Bacteria</taxon>
        <taxon>Bacillati</taxon>
        <taxon>Actinomycetota</taxon>
        <taxon>Actinomycetes</taxon>
        <taxon>Pseudonocardiales</taxon>
        <taxon>Pseudonocardiaceae</taxon>
        <taxon>Actinokineospora</taxon>
    </lineage>
</organism>
<comment type="catalytic activity">
    <reaction evidence="1">
        <text>ATP + protein L-histidine = ADP + protein N-phospho-L-histidine.</text>
        <dbReference type="EC" id="2.7.13.3"/>
    </reaction>
</comment>
<evidence type="ECO:0000256" key="8">
    <source>
        <dbReference type="ARBA" id="ARBA00023012"/>
    </source>
</evidence>
<dbReference type="InterPro" id="IPR011712">
    <property type="entry name" value="Sig_transdc_His_kin_sub3_dim/P"/>
</dbReference>
<dbReference type="Pfam" id="PF07730">
    <property type="entry name" value="HisKA_3"/>
    <property type="match status" value="1"/>
</dbReference>
<dbReference type="InterPro" id="IPR050482">
    <property type="entry name" value="Sensor_HK_TwoCompSys"/>
</dbReference>
<keyword evidence="6 10" id="KW-0418">Kinase</keyword>
<dbReference type="GO" id="GO:0005524">
    <property type="term" value="F:ATP binding"/>
    <property type="evidence" value="ECO:0007669"/>
    <property type="project" value="UniProtKB-KW"/>
</dbReference>
<accession>A0A2S6GD78</accession>
<dbReference type="PANTHER" id="PTHR24421">
    <property type="entry name" value="NITRATE/NITRITE SENSOR PROTEIN NARX-RELATED"/>
    <property type="match status" value="1"/>
</dbReference>
<dbReference type="SUPFAM" id="SSF55874">
    <property type="entry name" value="ATPase domain of HSP90 chaperone/DNA topoisomerase II/histidine kinase"/>
    <property type="match status" value="1"/>
</dbReference>
<sequence length="344" mass="35178">MRTVLASRRPDPVDVVLALLATGLAVADHTGPLAGYAVAGVTAAPLVLRLHAPVGTALVVAGATAAYGLLGYGDLPCGGIGLLVGVFTVASLRPPRTAATLFPVAVAGLVAGSPHAVVWPDLVDGVLALFGAWVLGAGTRYRGPERVSRARAARDLRDVLAHHLSVISVQAGLAQYTVDRDPATARSAVEAVGDCGRQALAELRGLLDVLCDTAGAEPDRAPQPGLGELADLVDRTRAAGLSVAVAVTGQVRPLPPGLDLCAYRMVQETLAGALETARTGAARVGLHYGRRTLTVVVTDTGTARRAYPAPSTRERARLYGGVLTAGPAEEGGCTVVLRLPMGGR</sequence>
<dbReference type="InterPro" id="IPR036890">
    <property type="entry name" value="HATPase_C_sf"/>
</dbReference>
<dbReference type="Gene3D" id="3.30.565.10">
    <property type="entry name" value="Histidine kinase-like ATPase, C-terminal domain"/>
    <property type="match status" value="1"/>
</dbReference>